<dbReference type="Proteomes" id="UP001527882">
    <property type="component" value="Unassembled WGS sequence"/>
</dbReference>
<dbReference type="Pfam" id="PF13416">
    <property type="entry name" value="SBP_bac_8"/>
    <property type="match status" value="1"/>
</dbReference>
<evidence type="ECO:0000256" key="1">
    <source>
        <dbReference type="ARBA" id="ARBA00008520"/>
    </source>
</evidence>
<evidence type="ECO:0000256" key="6">
    <source>
        <dbReference type="ARBA" id="ARBA00023139"/>
    </source>
</evidence>
<protein>
    <submittedName>
        <fullName evidence="9">Extracellular solute-binding protein</fullName>
    </submittedName>
</protein>
<dbReference type="RefSeq" id="WP_269883747.1">
    <property type="nucleotide sequence ID" value="NZ_JAQAGZ010000016.1"/>
</dbReference>
<dbReference type="SUPFAM" id="SSF53850">
    <property type="entry name" value="Periplasmic binding protein-like II"/>
    <property type="match status" value="1"/>
</dbReference>
<evidence type="ECO:0000256" key="4">
    <source>
        <dbReference type="ARBA" id="ARBA00022729"/>
    </source>
</evidence>
<dbReference type="EMBL" id="JAQAGZ010000016">
    <property type="protein sequence ID" value="MCZ8515214.1"/>
    <property type="molecule type" value="Genomic_DNA"/>
</dbReference>
<evidence type="ECO:0000256" key="2">
    <source>
        <dbReference type="ARBA" id="ARBA00022448"/>
    </source>
</evidence>
<gene>
    <name evidence="9" type="ORF">O9H85_22900</name>
</gene>
<evidence type="ECO:0000256" key="8">
    <source>
        <dbReference type="SAM" id="SignalP"/>
    </source>
</evidence>
<dbReference type="InterPro" id="IPR050490">
    <property type="entry name" value="Bact_solute-bd_prot1"/>
</dbReference>
<evidence type="ECO:0000256" key="3">
    <source>
        <dbReference type="ARBA" id="ARBA00022475"/>
    </source>
</evidence>
<name>A0ABT4QEB5_9BACL</name>
<proteinExistence type="inferred from homology"/>
<dbReference type="PANTHER" id="PTHR43649:SF33">
    <property type="entry name" value="POLYGALACTURONAN_RHAMNOGALACTURONAN-BINDING PROTEIN YTCQ"/>
    <property type="match status" value="1"/>
</dbReference>
<dbReference type="InterPro" id="IPR006061">
    <property type="entry name" value="SBP_1_CS"/>
</dbReference>
<comment type="similarity">
    <text evidence="1">Belongs to the bacterial solute-binding protein 1 family.</text>
</comment>
<evidence type="ECO:0000256" key="7">
    <source>
        <dbReference type="ARBA" id="ARBA00023288"/>
    </source>
</evidence>
<evidence type="ECO:0000313" key="9">
    <source>
        <dbReference type="EMBL" id="MCZ8515214.1"/>
    </source>
</evidence>
<keyword evidence="2" id="KW-0813">Transport</keyword>
<dbReference type="InterPro" id="IPR006059">
    <property type="entry name" value="SBP"/>
</dbReference>
<keyword evidence="4 8" id="KW-0732">Signal</keyword>
<evidence type="ECO:0000256" key="5">
    <source>
        <dbReference type="ARBA" id="ARBA00023136"/>
    </source>
</evidence>
<dbReference type="Gene3D" id="3.40.190.10">
    <property type="entry name" value="Periplasmic binding protein-like II"/>
    <property type="match status" value="1"/>
</dbReference>
<keyword evidence="6" id="KW-0564">Palmitate</keyword>
<dbReference type="PROSITE" id="PS01037">
    <property type="entry name" value="SBP_BACTERIAL_1"/>
    <property type="match status" value="1"/>
</dbReference>
<keyword evidence="7" id="KW-0449">Lipoprotein</keyword>
<keyword evidence="3" id="KW-1003">Cell membrane</keyword>
<dbReference type="PROSITE" id="PS51257">
    <property type="entry name" value="PROKAR_LIPOPROTEIN"/>
    <property type="match status" value="1"/>
</dbReference>
<sequence>MIKKVTVLASLSTLAFSSLLISCAKQTSAPGNSDDLKPVTLKVYQTVAALSDAEFQDYFVDPVKKKYPNITLELVRDNGKDTNMDNLIAANNVPDIIFTASNFLFNVITKNVVYDLNDFVKKSNMDLSRFDPTAISDIKAFSNKGELLAIPFSVNSSVLVYNKEIFNKFGVPFPKDNMTWEETIGLAKQVSKTVDGTNYNGIDVNGVRKFATALSLPLVDPASQKAVLANDGWKKAFQTAKAITDVLVDKKIGSSTLGRFFDQSLAMFTYYVDVFGDIEKRTKDGSMSFDWDIVSMPSFPEAQGYGLRSLSHDLSITSTTPHKEEAFKVIQFLTGDEVQTALTKRGIRLPALKDQKIRDSFGADNPVLKGKNIPAVFLTKPAKNPQPTIYDSYAESEIGKAFDKVLQGTDINTALREAEDAANQRITTEKAKN</sequence>
<dbReference type="PANTHER" id="PTHR43649">
    <property type="entry name" value="ARABINOSE-BINDING PROTEIN-RELATED"/>
    <property type="match status" value="1"/>
</dbReference>
<keyword evidence="10" id="KW-1185">Reference proteome</keyword>
<comment type="caution">
    <text evidence="9">The sequence shown here is derived from an EMBL/GenBank/DDBJ whole genome shotgun (WGS) entry which is preliminary data.</text>
</comment>
<accession>A0ABT4QEB5</accession>
<feature type="chain" id="PRO_5045209825" evidence="8">
    <location>
        <begin position="25"/>
        <end position="433"/>
    </location>
</feature>
<evidence type="ECO:0000313" key="10">
    <source>
        <dbReference type="Proteomes" id="UP001527882"/>
    </source>
</evidence>
<organism evidence="9 10">
    <name type="scientific">Paenibacillus gyeongsangnamensis</name>
    <dbReference type="NCBI Taxonomy" id="3388067"/>
    <lineage>
        <taxon>Bacteria</taxon>
        <taxon>Bacillati</taxon>
        <taxon>Bacillota</taxon>
        <taxon>Bacilli</taxon>
        <taxon>Bacillales</taxon>
        <taxon>Paenibacillaceae</taxon>
        <taxon>Paenibacillus</taxon>
    </lineage>
</organism>
<feature type="signal peptide" evidence="8">
    <location>
        <begin position="1"/>
        <end position="24"/>
    </location>
</feature>
<keyword evidence="5" id="KW-0472">Membrane</keyword>
<reference evidence="9 10" key="1">
    <citation type="submission" date="2022-12" db="EMBL/GenBank/DDBJ databases">
        <title>Draft genome sequence of Paenibacillus sp. dW9.</title>
        <authorList>
            <person name="Choi E.-W."/>
            <person name="Kim D.-U."/>
        </authorList>
    </citation>
    <scope>NUCLEOTIDE SEQUENCE [LARGE SCALE GENOMIC DNA]</scope>
    <source>
        <strain evidence="10">dW9</strain>
    </source>
</reference>